<dbReference type="EMBL" id="CP033464">
    <property type="protein sequence ID" value="QDX94732.1"/>
    <property type="molecule type" value="Genomic_DNA"/>
</dbReference>
<evidence type="ECO:0000313" key="2">
    <source>
        <dbReference type="Proteomes" id="UP000319432"/>
    </source>
</evidence>
<keyword evidence="2" id="KW-1185">Reference proteome</keyword>
<name>A0A518VCK4_BRELA</name>
<accession>A0A518VCK4</accession>
<dbReference type="AlphaFoldDB" id="A0A518VCK4"/>
<organism evidence="1 2">
    <name type="scientific">Brevibacillus laterosporus</name>
    <name type="common">Bacillus laterosporus</name>
    <dbReference type="NCBI Taxonomy" id="1465"/>
    <lineage>
        <taxon>Bacteria</taxon>
        <taxon>Bacillati</taxon>
        <taxon>Bacillota</taxon>
        <taxon>Bacilli</taxon>
        <taxon>Bacillales</taxon>
        <taxon>Paenibacillaceae</taxon>
        <taxon>Brevibacillus</taxon>
    </lineage>
</organism>
<dbReference type="Proteomes" id="UP000319432">
    <property type="component" value="Chromosome"/>
</dbReference>
<reference evidence="1 2" key="1">
    <citation type="submission" date="2018-11" db="EMBL/GenBank/DDBJ databases">
        <title>Phylogenetic determinants of toxin gene distribution in genomes of Brevibacillus laterosporus.</title>
        <authorList>
            <person name="Glare T.R."/>
            <person name="Durrant A."/>
            <person name="Berry C."/>
            <person name="Palma L."/>
            <person name="Ormskirk M."/>
            <person name="Cox M.O."/>
        </authorList>
    </citation>
    <scope>NUCLEOTIDE SEQUENCE [LARGE SCALE GENOMIC DNA]</scope>
    <source>
        <strain evidence="1 2">1821L</strain>
    </source>
</reference>
<proteinExistence type="predicted"/>
<gene>
    <name evidence="1" type="ORF">EEL30_22075</name>
</gene>
<protein>
    <submittedName>
        <fullName evidence="1">Uncharacterized protein</fullName>
    </submittedName>
</protein>
<evidence type="ECO:0000313" key="1">
    <source>
        <dbReference type="EMBL" id="QDX94732.1"/>
    </source>
</evidence>
<sequence>MLNEFVRYMSVLTNDDTVTIANNNEAFEQGDMVQLITDILDGLKVDYDTHVNDDLTINIDLYE</sequence>